<evidence type="ECO:0000256" key="8">
    <source>
        <dbReference type="ARBA" id="ARBA00023136"/>
    </source>
</evidence>
<proteinExistence type="inferred from homology"/>
<dbReference type="GO" id="GO:0015450">
    <property type="term" value="F:protein-transporting ATPase activity"/>
    <property type="evidence" value="ECO:0007669"/>
    <property type="project" value="InterPro"/>
</dbReference>
<feature type="transmembrane region" description="Helical" evidence="9">
    <location>
        <begin position="670"/>
        <end position="687"/>
    </location>
</feature>
<dbReference type="SUPFAM" id="SSF82866">
    <property type="entry name" value="Multidrug efflux transporter AcrB transmembrane domain"/>
    <property type="match status" value="2"/>
</dbReference>
<dbReference type="GO" id="GO:0005886">
    <property type="term" value="C:plasma membrane"/>
    <property type="evidence" value="ECO:0007669"/>
    <property type="project" value="UniProtKB-SubCell"/>
</dbReference>
<dbReference type="InterPro" id="IPR005791">
    <property type="entry name" value="SecD"/>
</dbReference>
<dbReference type="InterPro" id="IPR022813">
    <property type="entry name" value="SecD/SecF_arch_bac"/>
</dbReference>
<dbReference type="InterPro" id="IPR055344">
    <property type="entry name" value="SecD_SecF_C_bact"/>
</dbReference>
<evidence type="ECO:0000259" key="12">
    <source>
        <dbReference type="Pfam" id="PF21760"/>
    </source>
</evidence>
<dbReference type="InterPro" id="IPR048634">
    <property type="entry name" value="SecD_SecF_C"/>
</dbReference>
<keyword evidence="8 9" id="KW-0472">Membrane</keyword>
<evidence type="ECO:0000256" key="9">
    <source>
        <dbReference type="HAMAP-Rule" id="MF_01463"/>
    </source>
</evidence>
<comment type="subcellular location">
    <subcellularLocation>
        <location evidence="1 9">Cell membrane</location>
        <topology evidence="1 9">Multi-pass membrane protein</topology>
    </subcellularLocation>
</comment>
<dbReference type="PANTHER" id="PTHR30081">
    <property type="entry name" value="PROTEIN-EXPORT MEMBRANE PROTEIN SEC"/>
    <property type="match status" value="1"/>
</dbReference>
<dbReference type="Pfam" id="PF02355">
    <property type="entry name" value="SecD_SecF_C"/>
    <property type="match status" value="2"/>
</dbReference>
<dbReference type="FunFam" id="1.20.1640.10:FF:000004">
    <property type="entry name" value="Protein translocase subunit SecD"/>
    <property type="match status" value="1"/>
</dbReference>
<dbReference type="Pfam" id="PF22599">
    <property type="entry name" value="SecDF_P1_head"/>
    <property type="match status" value="1"/>
</dbReference>
<comment type="similarity">
    <text evidence="9">Belongs to the SecD/SecF family. SecD subfamily.</text>
</comment>
<evidence type="ECO:0000256" key="6">
    <source>
        <dbReference type="ARBA" id="ARBA00022989"/>
    </source>
</evidence>
<reference evidence="14" key="1">
    <citation type="journal article" date="2020" name="mSystems">
        <title>Genome- and Community-Level Interaction Insights into Carbon Utilization and Element Cycling Functions of Hydrothermarchaeota in Hydrothermal Sediment.</title>
        <authorList>
            <person name="Zhou Z."/>
            <person name="Liu Y."/>
            <person name="Xu W."/>
            <person name="Pan J."/>
            <person name="Luo Z.H."/>
            <person name="Li M."/>
        </authorList>
    </citation>
    <scope>NUCLEOTIDE SEQUENCE [LARGE SCALE GENOMIC DNA]</scope>
    <source>
        <strain evidence="14">SpSt-780</strain>
    </source>
</reference>
<dbReference type="PANTHER" id="PTHR30081:SF1">
    <property type="entry name" value="PROTEIN TRANSLOCASE SUBUNIT SECD"/>
    <property type="match status" value="1"/>
</dbReference>
<comment type="caution">
    <text evidence="9">Lacks conserved residue(s) required for the propagation of feature annotation.</text>
</comment>
<evidence type="ECO:0000256" key="3">
    <source>
        <dbReference type="ARBA" id="ARBA00022475"/>
    </source>
</evidence>
<keyword evidence="7 9" id="KW-0811">Translocation</keyword>
<feature type="transmembrane region" description="Helical" evidence="9">
    <location>
        <begin position="439"/>
        <end position="464"/>
    </location>
</feature>
<comment type="caution">
    <text evidence="14">The sequence shown here is derived from an EMBL/GenBank/DDBJ whole genome shotgun (WGS) entry which is preliminary data.</text>
</comment>
<evidence type="ECO:0000313" key="14">
    <source>
        <dbReference type="EMBL" id="HGW91350.1"/>
    </source>
</evidence>
<accession>A0A7C4UFG9</accession>
<evidence type="ECO:0000256" key="4">
    <source>
        <dbReference type="ARBA" id="ARBA00022692"/>
    </source>
</evidence>
<dbReference type="InterPro" id="IPR022646">
    <property type="entry name" value="SecD/SecF_CS"/>
</dbReference>
<evidence type="ECO:0000259" key="11">
    <source>
        <dbReference type="Pfam" id="PF02355"/>
    </source>
</evidence>
<dbReference type="EMBL" id="DTHG01000028">
    <property type="protein sequence ID" value="HGW91350.1"/>
    <property type="molecule type" value="Genomic_DNA"/>
</dbReference>
<feature type="transmembrane region" description="Helical" evidence="9">
    <location>
        <begin position="349"/>
        <end position="368"/>
    </location>
</feature>
<evidence type="ECO:0000256" key="10">
    <source>
        <dbReference type="HAMAP-Rule" id="MF_01464"/>
    </source>
</evidence>
<keyword evidence="4 9" id="KW-0812">Transmembrane</keyword>
<feature type="transmembrane region" description="Helical" evidence="9">
    <location>
        <begin position="524"/>
        <end position="542"/>
    </location>
</feature>
<feature type="transmembrane region" description="Helical" evidence="9">
    <location>
        <begin position="769"/>
        <end position="793"/>
    </location>
</feature>
<feature type="domain" description="Protein export membrane protein SecD/SecF C-terminal" evidence="11">
    <location>
        <begin position="329"/>
        <end position="496"/>
    </location>
</feature>
<dbReference type="GO" id="GO:0065002">
    <property type="term" value="P:intracellular protein transmembrane transport"/>
    <property type="evidence" value="ECO:0007669"/>
    <property type="project" value="UniProtKB-UniRule"/>
</dbReference>
<comment type="subunit">
    <text evidence="9">Forms a complex with SecF. Part of the essential Sec protein translocation apparatus which comprises SecA, SecYEG and auxiliary proteins SecDF. Other proteins may also be involved.</text>
</comment>
<feature type="transmembrane region" description="Helical" evidence="9">
    <location>
        <begin position="399"/>
        <end position="418"/>
    </location>
</feature>
<keyword evidence="6 9" id="KW-1133">Transmembrane helix</keyword>
<dbReference type="NCBIfam" id="TIGR01129">
    <property type="entry name" value="secD"/>
    <property type="match status" value="1"/>
</dbReference>
<keyword evidence="5 9" id="KW-0653">Protein transport</keyword>
<feature type="transmembrane region" description="Helical" evidence="9">
    <location>
        <begin position="643"/>
        <end position="663"/>
    </location>
</feature>
<dbReference type="InterPro" id="IPR054384">
    <property type="entry name" value="SecDF_P1_head"/>
</dbReference>
<name>A0A7C4UFG9_UNCW3</name>
<evidence type="ECO:0000259" key="13">
    <source>
        <dbReference type="Pfam" id="PF22599"/>
    </source>
</evidence>
<dbReference type="Gene3D" id="3.30.70.3220">
    <property type="match status" value="1"/>
</dbReference>
<evidence type="ECO:0000256" key="5">
    <source>
        <dbReference type="ARBA" id="ARBA00022927"/>
    </source>
</evidence>
<organism evidence="14">
    <name type="scientific">candidate division WOR-3 bacterium</name>
    <dbReference type="NCBI Taxonomy" id="2052148"/>
    <lineage>
        <taxon>Bacteria</taxon>
        <taxon>Bacteria division WOR-3</taxon>
    </lineage>
</organism>
<dbReference type="InterPro" id="IPR048631">
    <property type="entry name" value="SecD_1st"/>
</dbReference>
<feature type="domain" description="Protein translocase subunit SecDF P1" evidence="12">
    <location>
        <begin position="82"/>
        <end position="140"/>
    </location>
</feature>
<feature type="transmembrane region" description="Helical" evidence="9">
    <location>
        <begin position="470"/>
        <end position="494"/>
    </location>
</feature>
<dbReference type="HAMAP" id="MF_01463_B">
    <property type="entry name" value="SecD_B"/>
    <property type="match status" value="1"/>
</dbReference>
<keyword evidence="3 9" id="KW-1003">Cell membrane</keyword>
<dbReference type="GO" id="GO:0006605">
    <property type="term" value="P:protein targeting"/>
    <property type="evidence" value="ECO:0007669"/>
    <property type="project" value="UniProtKB-UniRule"/>
</dbReference>
<feature type="transmembrane region" description="Helical" evidence="9">
    <location>
        <begin position="375"/>
        <end position="393"/>
    </location>
</feature>
<feature type="transmembrane region" description="Helical" evidence="9">
    <location>
        <begin position="693"/>
        <end position="714"/>
    </location>
</feature>
<evidence type="ECO:0000256" key="7">
    <source>
        <dbReference type="ARBA" id="ARBA00023010"/>
    </source>
</evidence>
<dbReference type="Pfam" id="PF21760">
    <property type="entry name" value="SecD_1st"/>
    <property type="match status" value="1"/>
</dbReference>
<protein>
    <recommendedName>
        <fullName evidence="9 10">Multifunctional fusion protein</fullName>
    </recommendedName>
    <domain>
        <recommendedName>
            <fullName evidence="9">Protein translocase subunit SecD</fullName>
        </recommendedName>
    </domain>
    <domain>
        <recommendedName>
            <fullName evidence="10">Protein-export membrane protein SecF</fullName>
        </recommendedName>
    </domain>
</protein>
<dbReference type="AlphaFoldDB" id="A0A7C4UFG9"/>
<comment type="similarity">
    <text evidence="10">Belongs to the SecD/SecF family. SecF subfamily.</text>
</comment>
<evidence type="ECO:0000256" key="1">
    <source>
        <dbReference type="ARBA" id="ARBA00004651"/>
    </source>
</evidence>
<feature type="domain" description="SecDF P1 head subdomain" evidence="13">
    <location>
        <begin position="221"/>
        <end position="325"/>
    </location>
</feature>
<dbReference type="NCBIfam" id="NF009583">
    <property type="entry name" value="PRK13024.1-3"/>
    <property type="match status" value="1"/>
</dbReference>
<keyword evidence="2 9" id="KW-0813">Transport</keyword>
<comment type="function">
    <text evidence="9">Part of the Sec protein translocase complex. Interacts with the SecYEG preprotein conducting channel. SecDF uses the proton motive force (PMF) to complete protein translocation after the ATP-dependent function of SecA.</text>
</comment>
<sequence length="805" mass="89993">MRNLQWKYLLIVVLIGLSIWQLSYSYRYFRLTEEDKAFLDPIQLKKLASRALHLGLDLKGGMHIVLELDKTKLKPEEQAGAIDRALEIIRNRIDKFGVSEPVIQKQGNDKILIQLPGIINKERAEEIIGKTALLEFKLVADPEVFKNTISVIDEYLRKTYGDTLTLSGYFVSEMQGIEENYKTRVENILNDPKVKELIPYGYQFLWGEKVVMQGYSLYPLYLLKSEPLLTGDAILDAIPGLGTPGNPYAPRVELTMTREARGKWATITGANIGKRIAIVLDDVVQSAPVVKERIPSGQSLIEMGGTTLEDAKTLAIILKAGALPAPLNIVEERVVGPSLGIDSIRQGSFSFIVAALLVFIFMIFYYLIPGFVADLGLILNVLFLLAMLSAFRATLTLPGIAGIVLTIGMAVDANVLIYERLREELSFGKTFRTALVTAYSRVFVTIFDANVTTIFTALILYWFGTGPIRGFAITLTLGLIASFFTAIFVSRTILETFSLGRLKSLKLLNIFRKPNIDFIKIRKFSYALSIILIMIGFISIIAHRGFRYGVDFTGGYMFEVSFEKPVSMGEIRAALGKIGFGESNIQKYSGTNIFLIKVKESDPKVVEKIKNTISESFRDNRIEFPREELVGPSTSAGLRLRTLWVVLLSMVGILLYVSIRFTFRIGTTSVLALFHDLLITLGFLSLTNKEITISVIAAILTILGYSINDSIVVADRIRENIKLLRKENFDTIINRSLNETLGRTTLTSLTTLFVVVVLFFFGGRVIHDFAFTLLVGIISGTYSSIFIVATLVADWERKFPSRRLK</sequence>
<dbReference type="PRINTS" id="PR01755">
    <property type="entry name" value="SECFTRNLCASE"/>
</dbReference>
<comment type="subunit">
    <text evidence="10">Forms a complex with SecD. Part of the essential Sec protein translocation apparatus which comprises SecA, SecYEG and auxiliary proteins SecDF. Other proteins may also be involved.</text>
</comment>
<dbReference type="NCBIfam" id="TIGR00966">
    <property type="entry name" value="transloc_SecF"/>
    <property type="match status" value="1"/>
</dbReference>
<dbReference type="HAMAP" id="MF_01464_B">
    <property type="entry name" value="SecF_B"/>
    <property type="match status" value="1"/>
</dbReference>
<dbReference type="GO" id="GO:0043952">
    <property type="term" value="P:protein transport by the Sec complex"/>
    <property type="evidence" value="ECO:0007669"/>
    <property type="project" value="UniProtKB-UniRule"/>
</dbReference>
<feature type="domain" description="Protein export membrane protein SecD/SecF C-terminal" evidence="11">
    <location>
        <begin position="617"/>
        <end position="797"/>
    </location>
</feature>
<gene>
    <name evidence="9 14" type="primary">secD</name>
    <name evidence="10" type="synonym">secF</name>
    <name evidence="14" type="ORF">ENV67_02260</name>
</gene>
<feature type="transmembrane region" description="Helical" evidence="9">
    <location>
        <begin position="745"/>
        <end position="763"/>
    </location>
</feature>
<dbReference type="InterPro" id="IPR022645">
    <property type="entry name" value="SecD/SecF_bac"/>
</dbReference>
<dbReference type="NCBIfam" id="TIGR00916">
    <property type="entry name" value="2A0604s01"/>
    <property type="match status" value="2"/>
</dbReference>
<evidence type="ECO:0000256" key="2">
    <source>
        <dbReference type="ARBA" id="ARBA00022448"/>
    </source>
</evidence>
<dbReference type="InterPro" id="IPR005665">
    <property type="entry name" value="SecF_bac"/>
</dbReference>
<dbReference type="Gene3D" id="1.20.1640.10">
    <property type="entry name" value="Multidrug efflux transporter AcrB transmembrane domain"/>
    <property type="match status" value="2"/>
</dbReference>
<dbReference type="Pfam" id="PF07549">
    <property type="entry name" value="Sec_GG"/>
    <property type="match status" value="2"/>
</dbReference>
<dbReference type="Gene3D" id="3.30.1360.200">
    <property type="match status" value="1"/>
</dbReference>